<evidence type="ECO:0000313" key="2">
    <source>
        <dbReference type="Proteomes" id="UP000621670"/>
    </source>
</evidence>
<evidence type="ECO:0000313" key="1">
    <source>
        <dbReference type="EMBL" id="MBC5862879.1"/>
    </source>
</evidence>
<reference evidence="1 2" key="1">
    <citation type="submission" date="2020-08" db="EMBL/GenBank/DDBJ databases">
        <title>Description of novel Flavobacterium F-400 isolate.</title>
        <authorList>
            <person name="Saticioglu I."/>
            <person name="Duman M."/>
            <person name="Altun S."/>
        </authorList>
    </citation>
    <scope>NUCLEOTIDE SEQUENCE [LARGE SCALE GENOMIC DNA]</scope>
    <source>
        <strain evidence="1 2">F-400</strain>
    </source>
</reference>
<accession>A0ABR7JEJ7</accession>
<organism evidence="1 2">
    <name type="scientific">Flavobacterium turcicum</name>
    <dbReference type="NCBI Taxonomy" id="2764718"/>
    <lineage>
        <taxon>Bacteria</taxon>
        <taxon>Pseudomonadati</taxon>
        <taxon>Bacteroidota</taxon>
        <taxon>Flavobacteriia</taxon>
        <taxon>Flavobacteriales</taxon>
        <taxon>Flavobacteriaceae</taxon>
        <taxon>Flavobacterium</taxon>
    </lineage>
</organism>
<dbReference type="Proteomes" id="UP000621670">
    <property type="component" value="Unassembled WGS sequence"/>
</dbReference>
<sequence>MKNEEIVRITPQKAMELLIKDGYDLNIEQVTEVLDFLYEMAEIVVDTYLDKENIVNLQIII</sequence>
<dbReference type="EMBL" id="JACRUM010000002">
    <property type="protein sequence ID" value="MBC5862879.1"/>
    <property type="molecule type" value="Genomic_DNA"/>
</dbReference>
<keyword evidence="2" id="KW-1185">Reference proteome</keyword>
<protein>
    <submittedName>
        <fullName evidence="1">Uncharacterized protein</fullName>
    </submittedName>
</protein>
<comment type="caution">
    <text evidence="1">The sequence shown here is derived from an EMBL/GenBank/DDBJ whole genome shotgun (WGS) entry which is preliminary data.</text>
</comment>
<dbReference type="RefSeq" id="WP_166134145.1">
    <property type="nucleotide sequence ID" value="NZ_JAAOBY010000002.1"/>
</dbReference>
<gene>
    <name evidence="1" type="ORF">H8R26_05535</name>
</gene>
<name>A0ABR7JEJ7_9FLAO</name>
<proteinExistence type="predicted"/>